<dbReference type="EMBL" id="RQPI01000009">
    <property type="protein sequence ID" value="RQW10391.1"/>
    <property type="molecule type" value="Genomic_DNA"/>
</dbReference>
<evidence type="ECO:0000313" key="2">
    <source>
        <dbReference type="Proteomes" id="UP000282529"/>
    </source>
</evidence>
<name>A0A3N9P2E6_9BACL</name>
<gene>
    <name evidence="1" type="ORF">EH198_16375</name>
</gene>
<sequence>MNLTKLFEMQNELDDYIVKTKGLEGQGLLPQKILALQVELGECANEWRGFKYWSEDKEQNTDVKRAKGYNWTKPEYLHRPVDSFENPLLEEYVDCLHFILSIGLELEPNITEEWELPNSFRAEYSENQTEAFNLLFGAYNGIENREEIAKYECYIWSLEIFFELGEMLGFTWDQIESAYRTKWEINKQRQVSGY</sequence>
<dbReference type="RefSeq" id="WP_124696575.1">
    <property type="nucleotide sequence ID" value="NZ_JBHUFE010000036.1"/>
</dbReference>
<keyword evidence="2" id="KW-1185">Reference proteome</keyword>
<evidence type="ECO:0000313" key="1">
    <source>
        <dbReference type="EMBL" id="RQW10391.1"/>
    </source>
</evidence>
<dbReference type="SUPFAM" id="SSF101386">
    <property type="entry name" value="all-alpha NTP pyrophosphatases"/>
    <property type="match status" value="1"/>
</dbReference>
<dbReference type="PIRSF" id="PIRSF030140">
    <property type="entry name" value="UCP030140"/>
    <property type="match status" value="1"/>
</dbReference>
<dbReference type="Proteomes" id="UP000282529">
    <property type="component" value="Unassembled WGS sequence"/>
</dbReference>
<dbReference type="Gene3D" id="1.10.4010.10">
    <property type="entry name" value="Type II deoxyuridine triphosphatase"/>
    <property type="match status" value="1"/>
</dbReference>
<protein>
    <recommendedName>
        <fullName evidence="3">dUTPase</fullName>
    </recommendedName>
</protein>
<accession>A0A3N9P2E6</accession>
<dbReference type="InterPro" id="IPR014871">
    <property type="entry name" value="dUTPase/dCTP_pyrophosphatase"/>
</dbReference>
<comment type="caution">
    <text evidence="1">The sequence shown here is derived from an EMBL/GenBank/DDBJ whole genome shotgun (WGS) entry which is preliminary data.</text>
</comment>
<reference evidence="1 2" key="1">
    <citation type="submission" date="2018-11" db="EMBL/GenBank/DDBJ databases">
        <title>Genome sequence of strain 7197.</title>
        <authorList>
            <person name="Gao J."/>
            <person name="Sun J."/>
        </authorList>
    </citation>
    <scope>NUCLEOTIDE SEQUENCE [LARGE SCALE GENOMIC DNA]</scope>
    <source>
        <strain evidence="1 2">7197</strain>
    </source>
</reference>
<dbReference type="Pfam" id="PF08761">
    <property type="entry name" value="dUTPase_2"/>
    <property type="match status" value="2"/>
</dbReference>
<proteinExistence type="predicted"/>
<evidence type="ECO:0008006" key="3">
    <source>
        <dbReference type="Google" id="ProtNLM"/>
    </source>
</evidence>
<dbReference type="InterPro" id="IPR016947">
    <property type="entry name" value="UCP030140"/>
</dbReference>
<dbReference type="OrthoDB" id="5506143at2"/>
<organism evidence="1 2">
    <name type="scientific">Paenibacillus rhizophilus</name>
    <dbReference type="NCBI Taxonomy" id="1850366"/>
    <lineage>
        <taxon>Bacteria</taxon>
        <taxon>Bacillati</taxon>
        <taxon>Bacillota</taxon>
        <taxon>Bacilli</taxon>
        <taxon>Bacillales</taxon>
        <taxon>Paenibacillaceae</taxon>
        <taxon>Paenibacillus</taxon>
    </lineage>
</organism>
<dbReference type="AlphaFoldDB" id="A0A3N9P2E6"/>
<dbReference type="CDD" id="cd11527">
    <property type="entry name" value="NTP-PPase_dUTPase"/>
    <property type="match status" value="1"/>
</dbReference>